<sequence length="413" mass="47506">MNNHNSTEGMPCEIHTQQFNVVSYSGSNMNEVNVTLFMAKYTNTIANVSSLYFKKVQLKKLPFIQYASLNNNGIHVFDFSENFLEAFYGLEIITVFNSFTLNLGNNEINKYEKVTFKTDNNRYFRSYHIDLKYKHNSIFRVNDSLLFIEIGHSLSFIYISIDLSFNRLHSFDLTSVITSSDSDSYLIVKTLNVSHNDMEVYRNCPKIRLYIQLLDLTYNKLRELPDSSCHYATETYLGHNSITGIRKTLPTVSISNLDLEWNLIQYIFNDAFENMTSITTLNLRGNKLETFPKAVQNLLYLRTLDISYNIIINIKQSDIVGKMNYLTSLILTGNDLDIVPSTSNSLLRPVPDLDLKDNLISCDCDVKFLRNSTLNTQGRCSFPPEFEGYLVSCFPLNNCIGKSSHLYLQRNQT</sequence>
<dbReference type="Pfam" id="PF13855">
    <property type="entry name" value="LRR_8"/>
    <property type="match status" value="1"/>
</dbReference>
<evidence type="ECO:0000256" key="1">
    <source>
        <dbReference type="ARBA" id="ARBA00022614"/>
    </source>
</evidence>
<comment type="caution">
    <text evidence="3">The sequence shown here is derived from an EMBL/GenBank/DDBJ whole genome shotgun (WGS) entry which is preliminary data.</text>
</comment>
<protein>
    <submittedName>
        <fullName evidence="3">Uncharacterized protein</fullName>
    </submittedName>
</protein>
<keyword evidence="1" id="KW-0433">Leucine-rich repeat</keyword>
<accession>A0A8S3V9E8</accession>
<evidence type="ECO:0000313" key="4">
    <source>
        <dbReference type="Proteomes" id="UP000683360"/>
    </source>
</evidence>
<organism evidence="3 4">
    <name type="scientific">Mytilus edulis</name>
    <name type="common">Blue mussel</name>
    <dbReference type="NCBI Taxonomy" id="6550"/>
    <lineage>
        <taxon>Eukaryota</taxon>
        <taxon>Metazoa</taxon>
        <taxon>Spiralia</taxon>
        <taxon>Lophotrochozoa</taxon>
        <taxon>Mollusca</taxon>
        <taxon>Bivalvia</taxon>
        <taxon>Autobranchia</taxon>
        <taxon>Pteriomorphia</taxon>
        <taxon>Mytilida</taxon>
        <taxon>Mytiloidea</taxon>
        <taxon>Mytilidae</taxon>
        <taxon>Mytilinae</taxon>
        <taxon>Mytilus</taxon>
    </lineage>
</organism>
<dbReference type="EMBL" id="CAJPWZ010003142">
    <property type="protein sequence ID" value="CAG2253169.1"/>
    <property type="molecule type" value="Genomic_DNA"/>
</dbReference>
<dbReference type="SUPFAM" id="SSF52058">
    <property type="entry name" value="L domain-like"/>
    <property type="match status" value="1"/>
</dbReference>
<dbReference type="Proteomes" id="UP000683360">
    <property type="component" value="Unassembled WGS sequence"/>
</dbReference>
<keyword evidence="2" id="KW-0677">Repeat</keyword>
<dbReference type="InterPro" id="IPR001611">
    <property type="entry name" value="Leu-rich_rpt"/>
</dbReference>
<evidence type="ECO:0000313" key="3">
    <source>
        <dbReference type="EMBL" id="CAG2253169.1"/>
    </source>
</evidence>
<evidence type="ECO:0000256" key="2">
    <source>
        <dbReference type="ARBA" id="ARBA00022737"/>
    </source>
</evidence>
<gene>
    <name evidence="3" type="ORF">MEDL_64708</name>
</gene>
<dbReference type="Gene3D" id="3.80.10.10">
    <property type="entry name" value="Ribonuclease Inhibitor"/>
    <property type="match status" value="2"/>
</dbReference>
<name>A0A8S3V9E8_MYTED</name>
<proteinExistence type="predicted"/>
<dbReference type="PANTHER" id="PTHR24366">
    <property type="entry name" value="IG(IMMUNOGLOBULIN) AND LRR(LEUCINE RICH REPEAT) DOMAINS"/>
    <property type="match status" value="1"/>
</dbReference>
<dbReference type="InterPro" id="IPR032675">
    <property type="entry name" value="LRR_dom_sf"/>
</dbReference>
<keyword evidence="4" id="KW-1185">Reference proteome</keyword>
<dbReference type="OrthoDB" id="1687175at2759"/>
<reference evidence="3" key="1">
    <citation type="submission" date="2021-03" db="EMBL/GenBank/DDBJ databases">
        <authorList>
            <person name="Bekaert M."/>
        </authorList>
    </citation>
    <scope>NUCLEOTIDE SEQUENCE</scope>
</reference>
<dbReference type="AlphaFoldDB" id="A0A8S3V9E8"/>